<evidence type="ECO:0000256" key="1">
    <source>
        <dbReference type="ARBA" id="ARBA00022679"/>
    </source>
</evidence>
<dbReference type="PANTHER" id="PTHR12203">
    <property type="entry name" value="KDEL LYS-ASP-GLU-LEU CONTAINING - RELATED"/>
    <property type="match status" value="1"/>
</dbReference>
<dbReference type="OrthoDB" id="767964at2"/>
<dbReference type="GO" id="GO:0016740">
    <property type="term" value="F:transferase activity"/>
    <property type="evidence" value="ECO:0007669"/>
    <property type="project" value="UniProtKB-KW"/>
</dbReference>
<evidence type="ECO:0000259" key="2">
    <source>
        <dbReference type="SMART" id="SM00672"/>
    </source>
</evidence>
<comment type="caution">
    <text evidence="3">The sequence shown here is derived from an EMBL/GenBank/DDBJ whole genome shotgun (WGS) entry which is preliminary data.</text>
</comment>
<dbReference type="Pfam" id="PF05686">
    <property type="entry name" value="Glyco_transf_90"/>
    <property type="match status" value="1"/>
</dbReference>
<dbReference type="Proteomes" id="UP000323930">
    <property type="component" value="Unassembled WGS sequence"/>
</dbReference>
<dbReference type="PANTHER" id="PTHR12203:SF35">
    <property type="entry name" value="PROTEIN O-GLUCOSYLTRANSFERASE 1"/>
    <property type="match status" value="1"/>
</dbReference>
<dbReference type="AlphaFoldDB" id="A0A5D0HV21"/>
<accession>A0A5D0HV21</accession>
<dbReference type="EMBL" id="VSDQ01000679">
    <property type="protein sequence ID" value="TYA74761.1"/>
    <property type="molecule type" value="Genomic_DNA"/>
</dbReference>
<keyword evidence="4" id="KW-1185">Reference proteome</keyword>
<protein>
    <submittedName>
        <fullName evidence="3">Lipopolysaccharide biosynthesis protein</fullName>
    </submittedName>
</protein>
<dbReference type="SMART" id="SM00672">
    <property type="entry name" value="CAP10"/>
    <property type="match status" value="1"/>
</dbReference>
<name>A0A5D0HV21_9FLAO</name>
<evidence type="ECO:0000313" key="4">
    <source>
        <dbReference type="Proteomes" id="UP000323930"/>
    </source>
</evidence>
<gene>
    <name evidence="3" type="ORF">FUA24_15745</name>
</gene>
<evidence type="ECO:0000313" key="3">
    <source>
        <dbReference type="EMBL" id="TYA74761.1"/>
    </source>
</evidence>
<reference evidence="3 4" key="1">
    <citation type="submission" date="2019-08" db="EMBL/GenBank/DDBJ databases">
        <title>Seonamhaeicola sediminis sp. nov., isolated from marine sediment.</title>
        <authorList>
            <person name="Cao W.R."/>
        </authorList>
    </citation>
    <scope>NUCLEOTIDE SEQUENCE [LARGE SCALE GENOMIC DNA]</scope>
    <source>
        <strain evidence="3 4">B011</strain>
    </source>
</reference>
<keyword evidence="1" id="KW-0808">Transferase</keyword>
<dbReference type="InterPro" id="IPR051091">
    <property type="entry name" value="O-Glucosyltr/Glycosyltrsf_90"/>
</dbReference>
<dbReference type="InterPro" id="IPR006598">
    <property type="entry name" value="CAP10"/>
</dbReference>
<sequence length="326" mass="39087">MALFKPKRNLKQFYYLKNFIKLAIPDSYFQNRLQKELNALSNFDFEYVKKRVNHYNKLDDLIELPKTVLPLSELKLQKKQRTYFFDSKTFCRYFNDDLKMEFLFGDITQIPNVPSIVKSRPISDTNQNSVLFKLNKIRHFNFISDSRTFESKKDMLIGMTTVKKRLPHREKFFELYFNHPLCELGDINRNKEFPQWAKPKISLDEHLKYKFVLSIEGEDVASNLKWIMSSNSIAVTPKLKFETWYMEQTLVPDYHYIEINDDYSNLEEKLNFYIAHPEKCLDIIKNANAYTQQFKNKKREKLIALLVLEKYFVQTGQLSKRDHNLY</sequence>
<feature type="domain" description="Glycosyl transferase CAP10" evidence="2">
    <location>
        <begin position="99"/>
        <end position="310"/>
    </location>
</feature>
<proteinExistence type="predicted"/>
<dbReference type="RefSeq" id="WP_148544003.1">
    <property type="nucleotide sequence ID" value="NZ_VSDQ01000679.1"/>
</dbReference>
<organism evidence="3 4">
    <name type="scientific">Seonamhaeicola marinus</name>
    <dbReference type="NCBI Taxonomy" id="1912246"/>
    <lineage>
        <taxon>Bacteria</taxon>
        <taxon>Pseudomonadati</taxon>
        <taxon>Bacteroidota</taxon>
        <taxon>Flavobacteriia</taxon>
        <taxon>Flavobacteriales</taxon>
        <taxon>Flavobacteriaceae</taxon>
    </lineage>
</organism>